<organism evidence="2 4">
    <name type="scientific">Dreissena polymorpha</name>
    <name type="common">Zebra mussel</name>
    <name type="synonym">Mytilus polymorpha</name>
    <dbReference type="NCBI Taxonomy" id="45954"/>
    <lineage>
        <taxon>Eukaryota</taxon>
        <taxon>Metazoa</taxon>
        <taxon>Spiralia</taxon>
        <taxon>Lophotrochozoa</taxon>
        <taxon>Mollusca</taxon>
        <taxon>Bivalvia</taxon>
        <taxon>Autobranchia</taxon>
        <taxon>Heteroconchia</taxon>
        <taxon>Euheterodonta</taxon>
        <taxon>Imparidentia</taxon>
        <taxon>Neoheterodontei</taxon>
        <taxon>Myida</taxon>
        <taxon>Dreissenoidea</taxon>
        <taxon>Dreissenidae</taxon>
        <taxon>Dreissena</taxon>
    </lineage>
</organism>
<gene>
    <name evidence="3" type="ORF">DPMN_003745</name>
    <name evidence="2" type="ORF">DPMN_176015</name>
</gene>
<accession>A0A9D4IK60</accession>
<comment type="caution">
    <text evidence="2">The sequence shown here is derived from an EMBL/GenBank/DDBJ whole genome shotgun (WGS) entry which is preliminary data.</text>
</comment>
<dbReference type="EMBL" id="JAIWYP010000001">
    <property type="protein sequence ID" value="KAH3879838.1"/>
    <property type="molecule type" value="Genomic_DNA"/>
</dbReference>
<proteinExistence type="predicted"/>
<evidence type="ECO:0008006" key="5">
    <source>
        <dbReference type="Google" id="ProtNLM"/>
    </source>
</evidence>
<evidence type="ECO:0000313" key="4">
    <source>
        <dbReference type="Proteomes" id="UP000828390"/>
    </source>
</evidence>
<name>A0A9D4IK60_DREPO</name>
<dbReference type="EMBL" id="JAIWYP010000009">
    <property type="protein sequence ID" value="KAH3774633.1"/>
    <property type="molecule type" value="Genomic_DNA"/>
</dbReference>
<reference evidence="2" key="2">
    <citation type="submission" date="2020-11" db="EMBL/GenBank/DDBJ databases">
        <authorList>
            <person name="McCartney M.A."/>
            <person name="Auch B."/>
            <person name="Kono T."/>
            <person name="Mallez S."/>
            <person name="Becker A."/>
            <person name="Gohl D.M."/>
            <person name="Silverstein K.A.T."/>
            <person name="Koren S."/>
            <person name="Bechman K.B."/>
            <person name="Herman A."/>
            <person name="Abrahante J.E."/>
            <person name="Garbe J."/>
        </authorList>
    </citation>
    <scope>NUCLEOTIDE SEQUENCE</scope>
    <source>
        <strain evidence="2">Duluth1</strain>
        <tissue evidence="2">Whole animal</tissue>
    </source>
</reference>
<evidence type="ECO:0000313" key="2">
    <source>
        <dbReference type="EMBL" id="KAH3774633.1"/>
    </source>
</evidence>
<evidence type="ECO:0000313" key="3">
    <source>
        <dbReference type="EMBL" id="KAH3879838.1"/>
    </source>
</evidence>
<feature type="signal peptide" evidence="1">
    <location>
        <begin position="1"/>
        <end position="16"/>
    </location>
</feature>
<sequence>MRVFLWLCLRTRASLSYFQKEATGKLRTGSSLAGPHSLYLEDWWKSNTNTMNPLRAPSHDGVWGKLPPSPALPSLRLCSSPQLYFVWLILSTNPFREKTSV</sequence>
<dbReference type="AlphaFoldDB" id="A0A9D4IK60"/>
<keyword evidence="4" id="KW-1185">Reference proteome</keyword>
<feature type="chain" id="PRO_5040045473" description="Secreted protein" evidence="1">
    <location>
        <begin position="17"/>
        <end position="101"/>
    </location>
</feature>
<dbReference type="Proteomes" id="UP000828390">
    <property type="component" value="Unassembled WGS sequence"/>
</dbReference>
<reference evidence="2" key="1">
    <citation type="journal article" date="2019" name="bioRxiv">
        <title>The Genome of the Zebra Mussel, Dreissena polymorpha: A Resource for Invasive Species Research.</title>
        <authorList>
            <person name="McCartney M.A."/>
            <person name="Auch B."/>
            <person name="Kono T."/>
            <person name="Mallez S."/>
            <person name="Zhang Y."/>
            <person name="Obille A."/>
            <person name="Becker A."/>
            <person name="Abrahante J.E."/>
            <person name="Garbe J."/>
            <person name="Badalamenti J.P."/>
            <person name="Herman A."/>
            <person name="Mangelson H."/>
            <person name="Liachko I."/>
            <person name="Sullivan S."/>
            <person name="Sone E.D."/>
            <person name="Koren S."/>
            <person name="Silverstein K.A.T."/>
            <person name="Beckman K.B."/>
            <person name="Gohl D.M."/>
        </authorList>
    </citation>
    <scope>NUCLEOTIDE SEQUENCE</scope>
    <source>
        <strain evidence="2">Duluth1</strain>
        <tissue evidence="2">Whole animal</tissue>
    </source>
</reference>
<keyword evidence="1" id="KW-0732">Signal</keyword>
<protein>
    <recommendedName>
        <fullName evidence="5">Secreted protein</fullName>
    </recommendedName>
</protein>
<evidence type="ECO:0000256" key="1">
    <source>
        <dbReference type="SAM" id="SignalP"/>
    </source>
</evidence>